<keyword evidence="4 8" id="KW-0808">Transferase</keyword>
<comment type="subunit">
    <text evidence="8">Monomer.</text>
</comment>
<feature type="binding site" evidence="8">
    <location>
        <position position="487"/>
    </location>
    <ligand>
        <name>3-phosphoshikimate</name>
        <dbReference type="ChEBI" id="CHEBI:145989"/>
    </ligand>
</feature>
<feature type="binding site" evidence="8">
    <location>
        <position position="707"/>
    </location>
    <ligand>
        <name>phosphoenolpyruvate</name>
        <dbReference type="ChEBI" id="CHEBI:58702"/>
    </ligand>
</feature>
<gene>
    <name evidence="8" type="primary">aroA</name>
    <name evidence="10" type="ORF">T9A_01494</name>
</gene>
<dbReference type="HAMAP" id="MF_00210">
    <property type="entry name" value="EPSP_synth"/>
    <property type="match status" value="1"/>
</dbReference>
<keyword evidence="3 8" id="KW-0028">Amino-acid biosynthesis</keyword>
<feature type="binding site" evidence="8">
    <location>
        <position position="342"/>
    </location>
    <ligand>
        <name>3-phosphoshikimate</name>
        <dbReference type="ChEBI" id="CHEBI:145989"/>
    </ligand>
</feature>
<evidence type="ECO:0000256" key="8">
    <source>
        <dbReference type="HAMAP-Rule" id="MF_00210"/>
    </source>
</evidence>
<dbReference type="PROSITE" id="PS51176">
    <property type="entry name" value="PDH_ADH"/>
    <property type="match status" value="1"/>
</dbReference>
<dbReference type="PROSITE" id="PS00104">
    <property type="entry name" value="EPSP_SYNTHASE_1"/>
    <property type="match status" value="1"/>
</dbReference>
<comment type="caution">
    <text evidence="10">The sequence shown here is derived from an EMBL/GenBank/DDBJ whole genome shotgun (WGS) entry which is preliminary data.</text>
</comment>
<evidence type="ECO:0000256" key="2">
    <source>
        <dbReference type="ARBA" id="ARBA00009948"/>
    </source>
</evidence>
<comment type="subcellular location">
    <subcellularLocation>
        <location evidence="8">Cytoplasm</location>
    </subcellularLocation>
</comment>
<dbReference type="EMBL" id="ARXU01000004">
    <property type="protein sequence ID" value="KGD61545.1"/>
    <property type="molecule type" value="Genomic_DNA"/>
</dbReference>
<comment type="caution">
    <text evidence="8">Lacks conserved residue(s) required for the propagation of feature annotation.</text>
</comment>
<feature type="binding site" evidence="8">
    <location>
        <position position="489"/>
    </location>
    <ligand>
        <name>3-phosphoshikimate</name>
        <dbReference type="ChEBI" id="CHEBI:145989"/>
    </ligand>
</feature>
<feature type="binding site" evidence="8">
    <location>
        <position position="341"/>
    </location>
    <ligand>
        <name>3-phosphoshikimate</name>
        <dbReference type="ChEBI" id="CHEBI:145989"/>
    </ligand>
</feature>
<dbReference type="Gene3D" id="3.65.10.10">
    <property type="entry name" value="Enolpyruvate transferase domain"/>
    <property type="match status" value="2"/>
</dbReference>
<evidence type="ECO:0000256" key="3">
    <source>
        <dbReference type="ARBA" id="ARBA00022605"/>
    </source>
</evidence>
<comment type="pathway">
    <text evidence="1 8">Metabolic intermediate biosynthesis; chorismate biosynthesis; chorismate from D-erythrose 4-phosphate and phosphoenolpyruvate: step 6/7.</text>
</comment>
<dbReference type="Gene3D" id="3.40.50.720">
    <property type="entry name" value="NAD(P)-binding Rossmann-like Domain"/>
    <property type="match status" value="1"/>
</dbReference>
<feature type="domain" description="Prephenate/arogenate dehydrogenase" evidence="9">
    <location>
        <begin position="7"/>
        <end position="295"/>
    </location>
</feature>
<dbReference type="GO" id="GO:0003866">
    <property type="term" value="F:3-phosphoshikimate 1-carboxyvinyltransferase activity"/>
    <property type="evidence" value="ECO:0007669"/>
    <property type="project" value="UniProtKB-EC"/>
</dbReference>
<dbReference type="SUPFAM" id="SSF48179">
    <property type="entry name" value="6-phosphogluconate dehydrogenase C-terminal domain-like"/>
    <property type="match status" value="1"/>
</dbReference>
<dbReference type="Pfam" id="PF02153">
    <property type="entry name" value="PDH_N"/>
    <property type="match status" value="1"/>
</dbReference>
<evidence type="ECO:0000256" key="1">
    <source>
        <dbReference type="ARBA" id="ARBA00004811"/>
    </source>
</evidence>
<dbReference type="SUPFAM" id="SSF55205">
    <property type="entry name" value="EPT/RTPC-like"/>
    <property type="match status" value="1"/>
</dbReference>
<dbReference type="PANTHER" id="PTHR21090:SF5">
    <property type="entry name" value="PENTAFUNCTIONAL AROM POLYPEPTIDE"/>
    <property type="match status" value="1"/>
</dbReference>
<keyword evidence="11" id="KW-1185">Reference proteome</keyword>
<dbReference type="InterPro" id="IPR013792">
    <property type="entry name" value="RNA3'P_cycl/enolpyr_Trfase_a/b"/>
</dbReference>
<organism evidence="10 11">
    <name type="scientific">Alcanivorax jadensis T9</name>
    <dbReference type="NCBI Taxonomy" id="1177181"/>
    <lineage>
        <taxon>Bacteria</taxon>
        <taxon>Pseudomonadati</taxon>
        <taxon>Pseudomonadota</taxon>
        <taxon>Gammaproteobacteria</taxon>
        <taxon>Oceanospirillales</taxon>
        <taxon>Alcanivoracaceae</taxon>
        <taxon>Alcanivorax</taxon>
    </lineage>
</organism>
<dbReference type="InterPro" id="IPR008927">
    <property type="entry name" value="6-PGluconate_DH-like_C_sf"/>
</dbReference>
<feature type="binding site" evidence="8">
    <location>
        <position position="635"/>
    </location>
    <ligand>
        <name>3-phosphoshikimate</name>
        <dbReference type="ChEBI" id="CHEBI:145989"/>
    </ligand>
</feature>
<feature type="binding site" evidence="8">
    <location>
        <position position="489"/>
    </location>
    <ligand>
        <name>phosphoenolpyruvate</name>
        <dbReference type="ChEBI" id="CHEBI:58702"/>
    </ligand>
</feature>
<feature type="binding site" evidence="8">
    <location>
        <position position="341"/>
    </location>
    <ligand>
        <name>phosphoenolpyruvate</name>
        <dbReference type="ChEBI" id="CHEBI:58702"/>
    </ligand>
</feature>
<dbReference type="RefSeq" id="WP_035246551.1">
    <property type="nucleotide sequence ID" value="NZ_ARXU01000004.1"/>
</dbReference>
<feature type="binding site" evidence="8">
    <location>
        <position position="346"/>
    </location>
    <ligand>
        <name>3-phosphoshikimate</name>
        <dbReference type="ChEBI" id="CHEBI:145989"/>
    </ligand>
</feature>
<feature type="binding site" evidence="8">
    <location>
        <position position="662"/>
    </location>
    <ligand>
        <name>3-phosphoshikimate</name>
        <dbReference type="ChEBI" id="CHEBI:145989"/>
    </ligand>
</feature>
<keyword evidence="5" id="KW-0560">Oxidoreductase</keyword>
<evidence type="ECO:0000313" key="10">
    <source>
        <dbReference type="EMBL" id="KGD61545.1"/>
    </source>
</evidence>
<evidence type="ECO:0000256" key="5">
    <source>
        <dbReference type="ARBA" id="ARBA00023002"/>
    </source>
</evidence>
<dbReference type="InterPro" id="IPR001986">
    <property type="entry name" value="Enolpyruvate_Tfrase_dom"/>
</dbReference>
<dbReference type="CDD" id="cd01556">
    <property type="entry name" value="EPSP_synthase"/>
    <property type="match status" value="1"/>
</dbReference>
<dbReference type="PANTHER" id="PTHR21090">
    <property type="entry name" value="AROM/DEHYDROQUINATE SYNTHASE"/>
    <property type="match status" value="1"/>
</dbReference>
<dbReference type="InterPro" id="IPR046825">
    <property type="entry name" value="PDH_C"/>
</dbReference>
<accession>A0ABR4WDU7</accession>
<dbReference type="InterPro" id="IPR003099">
    <property type="entry name" value="Prephen_DH"/>
</dbReference>
<dbReference type="NCBIfam" id="NF011381">
    <property type="entry name" value="PRK14806.1"/>
    <property type="match status" value="1"/>
</dbReference>
<comment type="similarity">
    <text evidence="2 8">Belongs to the EPSP synthase family.</text>
</comment>
<dbReference type="InterPro" id="IPR023193">
    <property type="entry name" value="EPSP_synthase_CS"/>
</dbReference>
<dbReference type="InterPro" id="IPR006264">
    <property type="entry name" value="EPSP_synthase"/>
</dbReference>
<protein>
    <recommendedName>
        <fullName evidence="8">3-phosphoshikimate 1-carboxyvinyltransferase</fullName>
        <ecNumber evidence="8">2.5.1.19</ecNumber>
    </recommendedName>
    <alternativeName>
        <fullName evidence="8">5-enolpyruvylshikimate-3-phosphate synthase</fullName>
        <shortName evidence="8">EPSP synthase</shortName>
        <shortName evidence="8">EPSPS</shortName>
    </alternativeName>
</protein>
<sequence length="752" mass="78820">MSEPLFNRIAVIGLGLIGGSFAAAARKNGLAGSIVAGSRSARTLEQGIALGVVDEGSQDLAEAVKGADLVFVSTPVSAMGKVLSALKPGLSRTAIITDGGSVKGNVITAAHASLGEHYSRFVPGHPIAGKEKSGVGAADADLYQDHRVILTPTEATDPAATARVRAIWTAMGAEVLQMAPDYHDQVLAETSHLPHLLAFSLVDTLARQGDSTEIFRYAAGGFRDFTRIASSDPVMWHDIFRENKAALLQSLDLFSDGIARFRQAVSDDDSDALMGIMTRANTARAHFMAMNERTSYTRAHHSGDDTTMTDSTILHSKSANPTFVVTPGGRLTGRVRVPGDKSMSHRSIMLGSLAEGVTQVEGFLEGEDALATLQAFRDMGVVIEGPHNGQVTIHGVGLHGLKAPTKPLYMGNSGTSMRLLTGLLAGQAFDVELTGDASLSKRPMERVASPLREMGAQISTGNEGRPPVRIRGGQPLKGIHYDLPMASAQVKSAVLLGGLYAEGDTSVTEPAPTRDHTERMLGGFGYEVRREGATSALTGGGTLAACKLEVPADISSAAFFLVGASIAADSELTLPHVGINPTRTGVIDILKLMGADIRLENQRDAGGEPVADLVVKAAPLKGIEIPQELVPLAIDEFPAIFIAAACAEGDTVLRGAEELRVKESDRIQVMADGLAALGVDHEVFEDGIRISGGSFGGGEIQSHGDHRIAMSFAMASLRATGPITINDCANVATSFPGFAQLAAHAGLNLEVK</sequence>
<dbReference type="InterPro" id="IPR036291">
    <property type="entry name" value="NAD(P)-bd_dom_sf"/>
</dbReference>
<comment type="catalytic activity">
    <reaction evidence="7">
        <text>3-phosphoshikimate + phosphoenolpyruvate = 5-O-(1-carboxyvinyl)-3-phosphoshikimate + phosphate</text>
        <dbReference type="Rhea" id="RHEA:21256"/>
        <dbReference type="ChEBI" id="CHEBI:43474"/>
        <dbReference type="ChEBI" id="CHEBI:57701"/>
        <dbReference type="ChEBI" id="CHEBI:58702"/>
        <dbReference type="ChEBI" id="CHEBI:145989"/>
        <dbReference type="EC" id="2.5.1.19"/>
    </reaction>
    <physiologicalReaction direction="left-to-right" evidence="7">
        <dbReference type="Rhea" id="RHEA:21257"/>
    </physiologicalReaction>
</comment>
<feature type="binding site" evidence="8">
    <location>
        <position position="442"/>
    </location>
    <ligand>
        <name>phosphoenolpyruvate</name>
        <dbReference type="ChEBI" id="CHEBI:58702"/>
    </ligand>
</feature>
<evidence type="ECO:0000256" key="4">
    <source>
        <dbReference type="ARBA" id="ARBA00022679"/>
    </source>
</evidence>
<dbReference type="NCBIfam" id="TIGR01356">
    <property type="entry name" value="aroA"/>
    <property type="match status" value="1"/>
</dbReference>
<dbReference type="Pfam" id="PF00275">
    <property type="entry name" value="EPSP_synthase"/>
    <property type="match status" value="1"/>
</dbReference>
<keyword evidence="6 8" id="KW-0057">Aromatic amino acid biosynthesis</keyword>
<dbReference type="PROSITE" id="PS00885">
    <property type="entry name" value="EPSP_SYNTHASE_2"/>
    <property type="match status" value="1"/>
</dbReference>
<comment type="function">
    <text evidence="8">Catalyzes the transfer of the enolpyruvyl moiety of phosphoenolpyruvate (PEP) to the 5-hydroxyl of shikimate-3-phosphate (S3P) to produce enolpyruvyl shikimate-3-phosphate and inorganic phosphate.</text>
</comment>
<proteinExistence type="inferred from homology"/>
<evidence type="ECO:0000256" key="6">
    <source>
        <dbReference type="ARBA" id="ARBA00023141"/>
    </source>
</evidence>
<evidence type="ECO:0000259" key="9">
    <source>
        <dbReference type="PROSITE" id="PS51176"/>
    </source>
</evidence>
<reference evidence="10 11" key="1">
    <citation type="submission" date="2012-09" db="EMBL/GenBank/DDBJ databases">
        <title>Genome Sequence of alkane-degrading Bacterium Alcanivorax jadensis T9.</title>
        <authorList>
            <person name="Lai Q."/>
            <person name="Shao Z."/>
        </authorList>
    </citation>
    <scope>NUCLEOTIDE SEQUENCE [LARGE SCALE GENOMIC DNA]</scope>
    <source>
        <strain evidence="10 11">T9</strain>
    </source>
</reference>
<keyword evidence="8" id="KW-0963">Cytoplasm</keyword>
<dbReference type="SUPFAM" id="SSF51735">
    <property type="entry name" value="NAD(P)-binding Rossmann-fold domains"/>
    <property type="match status" value="1"/>
</dbReference>
<dbReference type="InterPro" id="IPR036968">
    <property type="entry name" value="Enolpyruvate_Tfrase_sf"/>
</dbReference>
<evidence type="ECO:0000313" key="11">
    <source>
        <dbReference type="Proteomes" id="UP000029443"/>
    </source>
</evidence>
<feature type="binding site" evidence="8">
    <location>
        <position position="414"/>
    </location>
    <ligand>
        <name>phosphoenolpyruvate</name>
        <dbReference type="ChEBI" id="CHEBI:58702"/>
    </ligand>
</feature>
<dbReference type="Pfam" id="PF20463">
    <property type="entry name" value="PDH_C"/>
    <property type="match status" value="1"/>
</dbReference>
<dbReference type="Proteomes" id="UP000029443">
    <property type="component" value="Unassembled WGS sequence"/>
</dbReference>
<dbReference type="InterPro" id="IPR046826">
    <property type="entry name" value="PDH_N"/>
</dbReference>
<dbReference type="Gene3D" id="1.10.3660.10">
    <property type="entry name" value="6-phosphogluconate dehydrogenase C-terminal like domain"/>
    <property type="match status" value="1"/>
</dbReference>
<name>A0ABR4WDU7_9GAMM</name>
<dbReference type="EC" id="2.5.1.19" evidence="8"/>
<feature type="active site" description="Proton acceptor" evidence="8">
    <location>
        <position position="635"/>
    </location>
</feature>
<feature type="binding site" evidence="8">
    <location>
        <position position="666"/>
    </location>
    <ligand>
        <name>phosphoenolpyruvate</name>
        <dbReference type="ChEBI" id="CHEBI:58702"/>
    </ligand>
</feature>
<evidence type="ECO:0000256" key="7">
    <source>
        <dbReference type="ARBA" id="ARBA00044633"/>
    </source>
</evidence>